<protein>
    <recommendedName>
        <fullName evidence="3">Phage tail tape measure protein domain-containing protein</fullName>
    </recommendedName>
</protein>
<dbReference type="EMBL" id="RKLN01000001">
    <property type="protein sequence ID" value="RVW06222.1"/>
    <property type="molecule type" value="Genomic_DNA"/>
</dbReference>
<accession>A0A438B5G9</accession>
<dbReference type="Proteomes" id="UP000284333">
    <property type="component" value="Unassembled WGS sequence"/>
</dbReference>
<evidence type="ECO:0000256" key="2">
    <source>
        <dbReference type="SAM" id="Phobius"/>
    </source>
</evidence>
<dbReference type="AlphaFoldDB" id="A0A438B5G9"/>
<feature type="domain" description="Phage tail tape measure protein" evidence="3">
    <location>
        <begin position="202"/>
        <end position="399"/>
    </location>
</feature>
<dbReference type="InterPro" id="IPR010090">
    <property type="entry name" value="Phage_tape_meas"/>
</dbReference>
<evidence type="ECO:0000313" key="5">
    <source>
        <dbReference type="Proteomes" id="UP000284333"/>
    </source>
</evidence>
<keyword evidence="2" id="KW-1133">Transmembrane helix</keyword>
<evidence type="ECO:0000259" key="3">
    <source>
        <dbReference type="Pfam" id="PF10145"/>
    </source>
</evidence>
<feature type="compositionally biased region" description="Polar residues" evidence="1">
    <location>
        <begin position="890"/>
        <end position="899"/>
    </location>
</feature>
<reference evidence="4 5" key="1">
    <citation type="submission" date="2018-11" db="EMBL/GenBank/DDBJ databases">
        <title>Rhodococcus spongicola sp. nov. and Rhodococcus xishaensis sp. nov. from marine sponges.</title>
        <authorList>
            <person name="Li L."/>
            <person name="Lin H.W."/>
        </authorList>
    </citation>
    <scope>NUCLEOTIDE SEQUENCE [LARGE SCALE GENOMIC DNA]</scope>
    <source>
        <strain evidence="4 5">LHW50502</strain>
    </source>
</reference>
<feature type="region of interest" description="Disordered" evidence="1">
    <location>
        <begin position="889"/>
        <end position="913"/>
    </location>
</feature>
<feature type="region of interest" description="Disordered" evidence="1">
    <location>
        <begin position="100"/>
        <end position="122"/>
    </location>
</feature>
<dbReference type="RefSeq" id="WP_127945144.1">
    <property type="nucleotide sequence ID" value="NZ_RKLN01000001.1"/>
</dbReference>
<evidence type="ECO:0000313" key="4">
    <source>
        <dbReference type="EMBL" id="RVW06222.1"/>
    </source>
</evidence>
<keyword evidence="5" id="KW-1185">Reference proteome</keyword>
<proteinExistence type="predicted"/>
<evidence type="ECO:0000256" key="1">
    <source>
        <dbReference type="SAM" id="MobiDB-lite"/>
    </source>
</evidence>
<dbReference type="Pfam" id="PF10145">
    <property type="entry name" value="PhageMin_Tail"/>
    <property type="match status" value="1"/>
</dbReference>
<gene>
    <name evidence="4" type="ORF">EF834_01840</name>
</gene>
<name>A0A438B5G9_9NOCA</name>
<comment type="caution">
    <text evidence="4">The sequence shown here is derived from an EMBL/GenBank/DDBJ whole genome shotgun (WGS) entry which is preliminary data.</text>
</comment>
<dbReference type="OrthoDB" id="4391734at2"/>
<feature type="transmembrane region" description="Helical" evidence="2">
    <location>
        <begin position="479"/>
        <end position="500"/>
    </location>
</feature>
<organism evidence="4 5">
    <name type="scientific">Rhodococcus spongiicola</name>
    <dbReference type="NCBI Taxonomy" id="2487352"/>
    <lineage>
        <taxon>Bacteria</taxon>
        <taxon>Bacillati</taxon>
        <taxon>Actinomycetota</taxon>
        <taxon>Actinomycetes</taxon>
        <taxon>Mycobacteriales</taxon>
        <taxon>Nocardiaceae</taxon>
        <taxon>Rhodococcus</taxon>
    </lineage>
</organism>
<sequence length="1075" mass="112280">MKQAGKQAGKELGDGIADGLSQAEAAVKTASRKIEQARSAEQDAAAKLNIEELKLQELREKGNAKASQLASAEERVRKARQKHNQTVGAAEAALKQLETAQERATRATKETGDEARQSSRKLLDFSDSVDDASGQADIGVGKIGAFAAAVAGIGGAVGLGMQALDNLDIENRLGVQLGATPELAEQYGEMAGELYKSGMVGSMQEASDAILAVASTFEVAGSEGEKSISEIADSAAFFSRNFGVDMAETVQTANQLITQGLAKDSTEAFDLMTTAWQRTDEAMRGELPDLINEYGTFFSAAGLSGQEAFGTIANAADGGKVAMDKVGDAVKEFTIRATDLGDKGAVEAFDAMGLSARDMANKLLAGGQTSAQAFNQIIGKLQEVEDPARQAELSVALFGAPLEDLSKNTIPGFLDGMGSAGDAMNGFEGATGRFQEQWESNNPSLALDQLKNTITGGLTDALGSMATWVMDNSDSLKTLALVAAPFFAALVGYTATVKAIEIATLAWNVAHKLLDGTMKVSTVGLIVAAIAGLVTVVVLIATKTTWFQDIWSAVWGAITAAWDWAWGVLSSGFEMLKGAFGSIGDKVGEVKDWIVEKWDAVVGFVTGLPGRIADAASGMWDGIKDTFKSALNWVIRKWNDFEIEMKVPDYVPFLGGQGFTIPTPDLPLLAAGGVAGRRDDGTLWGPGTGTSDSILGVDRWGIPTAFVSTGEGVVRKSAMDRGGNEVVAALNAGWVPSPELLHAMVPGYAEGGVVGAADLAAFAKGVDGKPYVWGGVNWGDCSGAVSALANFAAGLDPFGSRFATGTQAEGLAERGFKSGVGPAGSLRIGWFNGGPFGGHTAATLPNGVNFEMGGERGNGQYGGTAAGASDPMFTDHAWLPMATVKMAESLQPSSGQTPPGTGAVGGAQQPQQTFSGRERFRQMGADIGGIWADSLIDITGVGGLLDLADRYTITPEAGTAPTGGQEGVDGDRNVVPWLMDARNFLSDVGLFDNGGIWEPGTFGFNGLNEPEHVLKDAHWKTAEANIAKVDELVGAGAGGPRVQIVNNNNQTIADQASWQRDQANRERIALMRFGR</sequence>
<feature type="region of interest" description="Disordered" evidence="1">
    <location>
        <begin position="59"/>
        <end position="82"/>
    </location>
</feature>
<feature type="transmembrane region" description="Helical" evidence="2">
    <location>
        <begin position="520"/>
        <end position="541"/>
    </location>
</feature>
<keyword evidence="2" id="KW-0472">Membrane</keyword>
<keyword evidence="2" id="KW-0812">Transmembrane</keyword>